<proteinExistence type="predicted"/>
<dbReference type="EMBL" id="HBUE01016727">
    <property type="protein sequence ID" value="CAG6450635.1"/>
    <property type="molecule type" value="Transcribed_RNA"/>
</dbReference>
<dbReference type="AlphaFoldDB" id="A0A8D8HWE2"/>
<dbReference type="EMBL" id="HBUE01225624">
    <property type="protein sequence ID" value="CAG6541923.1"/>
    <property type="molecule type" value="Transcribed_RNA"/>
</dbReference>
<name>A0A8D8HWE2_CULPI</name>
<accession>A0A8D8HWE2</accession>
<protein>
    <submittedName>
        <fullName evidence="1">(northern house mosquito) hypothetical protein</fullName>
    </submittedName>
</protein>
<sequence length="101" mass="11612">MFTISLTHTKYHIFSYPSIIFVQFFYGDRITYRDSRTRAHRTGRNSSGSCGRVSAFSYLSIRARSSEQTKGYDLFFALFAKEGAASFGLIQVENFKTCVFF</sequence>
<evidence type="ECO:0000313" key="1">
    <source>
        <dbReference type="EMBL" id="CAG6541923.1"/>
    </source>
</evidence>
<dbReference type="EMBL" id="HBUE01332348">
    <property type="protein sequence ID" value="CAG6594007.1"/>
    <property type="molecule type" value="Transcribed_RNA"/>
</dbReference>
<reference evidence="1" key="1">
    <citation type="submission" date="2021-05" db="EMBL/GenBank/DDBJ databases">
        <authorList>
            <person name="Alioto T."/>
            <person name="Alioto T."/>
            <person name="Gomez Garrido J."/>
        </authorList>
    </citation>
    <scope>NUCLEOTIDE SEQUENCE</scope>
</reference>
<organism evidence="1">
    <name type="scientific">Culex pipiens</name>
    <name type="common">House mosquito</name>
    <dbReference type="NCBI Taxonomy" id="7175"/>
    <lineage>
        <taxon>Eukaryota</taxon>
        <taxon>Metazoa</taxon>
        <taxon>Ecdysozoa</taxon>
        <taxon>Arthropoda</taxon>
        <taxon>Hexapoda</taxon>
        <taxon>Insecta</taxon>
        <taxon>Pterygota</taxon>
        <taxon>Neoptera</taxon>
        <taxon>Endopterygota</taxon>
        <taxon>Diptera</taxon>
        <taxon>Nematocera</taxon>
        <taxon>Culicoidea</taxon>
        <taxon>Culicidae</taxon>
        <taxon>Culicinae</taxon>
        <taxon>Culicini</taxon>
        <taxon>Culex</taxon>
        <taxon>Culex</taxon>
    </lineage>
</organism>